<reference evidence="2 3" key="1">
    <citation type="journal article" date="2014" name="Genome Announc.">
        <title>Draft genome sequences of six enterohepatic helicobacter species isolated from humans and one from rhesus macaques.</title>
        <authorList>
            <person name="Shen Z."/>
            <person name="Sheh A."/>
            <person name="Young S.K."/>
            <person name="Abouelliel A."/>
            <person name="Ward D.V."/>
            <person name="Earl A.M."/>
            <person name="Fox J.G."/>
        </authorList>
    </citation>
    <scope>NUCLEOTIDE SEQUENCE [LARGE SCALE GENOMIC DNA]</scope>
    <source>
        <strain evidence="2 3">MIT 99-5501</strain>
    </source>
</reference>
<accession>V8C5W0</accession>
<protein>
    <recommendedName>
        <fullName evidence="4">Lipoprotein</fullName>
    </recommendedName>
</protein>
<comment type="caution">
    <text evidence="2">The sequence shown here is derived from an EMBL/GenBank/DDBJ whole genome shotgun (WGS) entry which is preliminary data.</text>
</comment>
<gene>
    <name evidence="2" type="ORF">HMPREF2086_01553</name>
</gene>
<dbReference type="Proteomes" id="UP000018731">
    <property type="component" value="Unassembled WGS sequence"/>
</dbReference>
<sequence length="59" mass="6570">MIKILGANVRGFALVLSMVVLGGVVSGCASEGTIAVKQKHIKTHSKHYKHHKHHKHHRR</sequence>
<dbReference type="EMBL" id="AZJI01000007">
    <property type="protein sequence ID" value="ETD22754.1"/>
    <property type="molecule type" value="Genomic_DNA"/>
</dbReference>
<dbReference type="HOGENOM" id="CLU_2954197_0_0_7"/>
<proteinExistence type="predicted"/>
<dbReference type="AlphaFoldDB" id="V8C5W0"/>
<evidence type="ECO:0000313" key="2">
    <source>
        <dbReference type="EMBL" id="ETD22754.1"/>
    </source>
</evidence>
<evidence type="ECO:0008006" key="4">
    <source>
        <dbReference type="Google" id="ProtNLM"/>
    </source>
</evidence>
<dbReference type="STRING" id="1357400.HMPREF2086_01553"/>
<evidence type="ECO:0000313" key="3">
    <source>
        <dbReference type="Proteomes" id="UP000018731"/>
    </source>
</evidence>
<name>V8C5W0_9HELI</name>
<organism evidence="2 3">
    <name type="scientific">Helicobacter macacae MIT 99-5501</name>
    <dbReference type="NCBI Taxonomy" id="1357400"/>
    <lineage>
        <taxon>Bacteria</taxon>
        <taxon>Pseudomonadati</taxon>
        <taxon>Campylobacterota</taxon>
        <taxon>Epsilonproteobacteria</taxon>
        <taxon>Campylobacterales</taxon>
        <taxon>Helicobacteraceae</taxon>
        <taxon>Helicobacter</taxon>
    </lineage>
</organism>
<feature type="region of interest" description="Disordered" evidence="1">
    <location>
        <begin position="40"/>
        <end position="59"/>
    </location>
</feature>
<evidence type="ECO:0000256" key="1">
    <source>
        <dbReference type="SAM" id="MobiDB-lite"/>
    </source>
</evidence>
<dbReference type="PROSITE" id="PS51257">
    <property type="entry name" value="PROKAR_LIPOPROTEIN"/>
    <property type="match status" value="1"/>
</dbReference>
<keyword evidence="3" id="KW-1185">Reference proteome</keyword>